<comment type="subcellular location">
    <subcellularLocation>
        <location evidence="1">Nucleus</location>
    </subcellularLocation>
</comment>
<dbReference type="InterPro" id="IPR021858">
    <property type="entry name" value="Fun_TF"/>
</dbReference>
<evidence type="ECO:0000256" key="1">
    <source>
        <dbReference type="ARBA" id="ARBA00004123"/>
    </source>
</evidence>
<name>A0A8H8UTA8_ORBOL</name>
<gene>
    <name evidence="4" type="ORF">TWF679_002533</name>
</gene>
<dbReference type="InterPro" id="IPR001138">
    <property type="entry name" value="Zn2Cys6_DnaBD"/>
</dbReference>
<evidence type="ECO:0000313" key="4">
    <source>
        <dbReference type="EMBL" id="KAF3197907.1"/>
    </source>
</evidence>
<accession>A0A8H8UTA8</accession>
<dbReference type="PANTHER" id="PTHR37534">
    <property type="entry name" value="TRANSCRIPTIONAL ACTIVATOR PROTEIN UGA3"/>
    <property type="match status" value="1"/>
</dbReference>
<dbReference type="EMBL" id="WIWT01000145">
    <property type="protein sequence ID" value="KAF3197907.1"/>
    <property type="molecule type" value="Genomic_DNA"/>
</dbReference>
<sequence length="675" mass="76339">MPETVACRPLFTQPAQPGSRFHALPSYSTIAYSYDQESLAMDHINSSSGQRWQKSEMRLDLGGANEHIKHRRTRSGCFTCRARRVKCDEARPICEQLKNLTIFLIIGCSKGGRKCTFPDTSIPKSTRGKRKQSNTSSSAQVPEKSPSPEDPESDTYFSDIQPADIRFLSAYPLDSTSLARSAPGSTRSQRSLSPIGIVYDGESYSEPRYPLYTHDSRSDLMISDLSIERPLAQIAQTEFPPNKFDIDFWLQYHRQNINFRHYLLKSDSSGFFSNVLLSYASQNNALLYSVVAFSALHYFINEARITGTDQTSSAEIFFGLHDRAIVSLRESFQENLPPDVFTLLTVLQLATLEEYLGDWANLIEHRKGAYMILESLFSPQSILDTSEGYPIFSWFTRIDLGVSMIAGLSTILDIEWYDAAYDSCRTQLAQHPDNVYWLALSAESSCRRITMQVVNILHARFSGICDYESYEQVLVVTLKDIESFWNQFSDLGRSLQPSSPIIQAQISYIFAEIHAIGMLIHHQRSVLYGFDEEYMAGQCAAICDLVAAAMAPRQSDSPEVSLLPFQLTLGMAAAFNTVENLRLFLRARLHDIELLGFLYPIPFRTLLSKLWEDETVRMEWVPGTSNNQDKFRPLTNILCAIKALAEDRDEEMGSTNNAQSAQLMRNLFSFADLQI</sequence>
<evidence type="ECO:0008006" key="6">
    <source>
        <dbReference type="Google" id="ProtNLM"/>
    </source>
</evidence>
<feature type="region of interest" description="Disordered" evidence="3">
    <location>
        <begin position="117"/>
        <end position="156"/>
    </location>
</feature>
<dbReference type="Gene3D" id="4.10.240.10">
    <property type="entry name" value="Zn(2)-C6 fungal-type DNA-binding domain"/>
    <property type="match status" value="1"/>
</dbReference>
<dbReference type="PANTHER" id="PTHR37534:SF10">
    <property type="entry name" value="ZN(II)2CYS6 TRANSCRIPTION FACTOR (EUROFUNG)"/>
    <property type="match status" value="1"/>
</dbReference>
<dbReference type="CDD" id="cd00067">
    <property type="entry name" value="GAL4"/>
    <property type="match status" value="1"/>
</dbReference>
<dbReference type="InterPro" id="IPR036864">
    <property type="entry name" value="Zn2-C6_fun-type_DNA-bd_sf"/>
</dbReference>
<dbReference type="Pfam" id="PF11951">
    <property type="entry name" value="Fungal_trans_2"/>
    <property type="match status" value="1"/>
</dbReference>
<dbReference type="GO" id="GO:0045944">
    <property type="term" value="P:positive regulation of transcription by RNA polymerase II"/>
    <property type="evidence" value="ECO:0007669"/>
    <property type="project" value="TreeGrafter"/>
</dbReference>
<dbReference type="GO" id="GO:0008270">
    <property type="term" value="F:zinc ion binding"/>
    <property type="evidence" value="ECO:0007669"/>
    <property type="project" value="InterPro"/>
</dbReference>
<protein>
    <recommendedName>
        <fullName evidence="6">Zn(2)-C6 fungal-type domain-containing protein</fullName>
    </recommendedName>
</protein>
<evidence type="ECO:0000256" key="2">
    <source>
        <dbReference type="ARBA" id="ARBA00023242"/>
    </source>
</evidence>
<evidence type="ECO:0000256" key="3">
    <source>
        <dbReference type="SAM" id="MobiDB-lite"/>
    </source>
</evidence>
<proteinExistence type="predicted"/>
<evidence type="ECO:0000313" key="5">
    <source>
        <dbReference type="Proteomes" id="UP000614610"/>
    </source>
</evidence>
<dbReference type="GO" id="GO:0005634">
    <property type="term" value="C:nucleus"/>
    <property type="evidence" value="ECO:0007669"/>
    <property type="project" value="UniProtKB-SubCell"/>
</dbReference>
<dbReference type="GO" id="GO:0000976">
    <property type="term" value="F:transcription cis-regulatory region binding"/>
    <property type="evidence" value="ECO:0007669"/>
    <property type="project" value="TreeGrafter"/>
</dbReference>
<reference evidence="4" key="1">
    <citation type="submission" date="2019-06" db="EMBL/GenBank/DDBJ databases">
        <authorList>
            <person name="Palmer J.M."/>
        </authorList>
    </citation>
    <scope>NUCLEOTIDE SEQUENCE</scope>
    <source>
        <strain evidence="4">TWF679</strain>
    </source>
</reference>
<dbReference type="OrthoDB" id="5278208at2759"/>
<dbReference type="Proteomes" id="UP000614610">
    <property type="component" value="Unassembled WGS sequence"/>
</dbReference>
<keyword evidence="2" id="KW-0539">Nucleus</keyword>
<organism evidence="4 5">
    <name type="scientific">Orbilia oligospora</name>
    <name type="common">Nematode-trapping fungus</name>
    <name type="synonym">Arthrobotrys oligospora</name>
    <dbReference type="NCBI Taxonomy" id="2813651"/>
    <lineage>
        <taxon>Eukaryota</taxon>
        <taxon>Fungi</taxon>
        <taxon>Dikarya</taxon>
        <taxon>Ascomycota</taxon>
        <taxon>Pezizomycotina</taxon>
        <taxon>Orbiliomycetes</taxon>
        <taxon>Orbiliales</taxon>
        <taxon>Orbiliaceae</taxon>
        <taxon>Orbilia</taxon>
    </lineage>
</organism>
<dbReference type="SUPFAM" id="SSF57701">
    <property type="entry name" value="Zn2/Cys6 DNA-binding domain"/>
    <property type="match status" value="1"/>
</dbReference>
<dbReference type="GO" id="GO:0000981">
    <property type="term" value="F:DNA-binding transcription factor activity, RNA polymerase II-specific"/>
    <property type="evidence" value="ECO:0007669"/>
    <property type="project" value="InterPro"/>
</dbReference>
<comment type="caution">
    <text evidence="4">The sequence shown here is derived from an EMBL/GenBank/DDBJ whole genome shotgun (WGS) entry which is preliminary data.</text>
</comment>
<dbReference type="AlphaFoldDB" id="A0A8H8UTA8"/>